<dbReference type="EMBL" id="BTSX01000002">
    <property type="protein sequence ID" value="GMS85575.1"/>
    <property type="molecule type" value="Genomic_DNA"/>
</dbReference>
<accession>A0AAV5SZP5</accession>
<dbReference type="GO" id="GO:0042277">
    <property type="term" value="F:peptide binding"/>
    <property type="evidence" value="ECO:0007669"/>
    <property type="project" value="TreeGrafter"/>
</dbReference>
<evidence type="ECO:0000313" key="2">
    <source>
        <dbReference type="EMBL" id="GMS85575.1"/>
    </source>
</evidence>
<reference evidence="2" key="1">
    <citation type="submission" date="2023-10" db="EMBL/GenBank/DDBJ databases">
        <title>Genome assembly of Pristionchus species.</title>
        <authorList>
            <person name="Yoshida K."/>
            <person name="Sommer R.J."/>
        </authorList>
    </citation>
    <scope>NUCLEOTIDE SEQUENCE</scope>
    <source>
        <strain evidence="2">RS0144</strain>
    </source>
</reference>
<comment type="caution">
    <text evidence="2">The sequence shown here is derived from an EMBL/GenBank/DDBJ whole genome shotgun (WGS) entry which is preliminary data.</text>
</comment>
<proteinExistence type="predicted"/>
<dbReference type="Pfam" id="PF17900">
    <property type="entry name" value="Peptidase_M1_N"/>
    <property type="match status" value="1"/>
</dbReference>
<dbReference type="PANTHER" id="PTHR11533">
    <property type="entry name" value="PROTEASE M1 ZINC METALLOPROTEASE"/>
    <property type="match status" value="1"/>
</dbReference>
<dbReference type="AlphaFoldDB" id="A0AAV5SZP5"/>
<dbReference type="PANTHER" id="PTHR11533:SF299">
    <property type="entry name" value="AMINOPEPTIDASE"/>
    <property type="match status" value="1"/>
</dbReference>
<protein>
    <recommendedName>
        <fullName evidence="1">Aminopeptidase N-like N-terminal domain-containing protein</fullName>
    </recommendedName>
</protein>
<dbReference type="GO" id="GO:0005615">
    <property type="term" value="C:extracellular space"/>
    <property type="evidence" value="ECO:0007669"/>
    <property type="project" value="TreeGrafter"/>
</dbReference>
<dbReference type="GO" id="GO:0070006">
    <property type="term" value="F:metalloaminopeptidase activity"/>
    <property type="evidence" value="ECO:0007669"/>
    <property type="project" value="TreeGrafter"/>
</dbReference>
<dbReference type="Proteomes" id="UP001432027">
    <property type="component" value="Unassembled WGS sequence"/>
</dbReference>
<dbReference type="PRINTS" id="PR00756">
    <property type="entry name" value="ALADIPTASE"/>
</dbReference>
<dbReference type="InterPro" id="IPR050344">
    <property type="entry name" value="Peptidase_M1_aminopeptidases"/>
</dbReference>
<name>A0AAV5SZP5_9BILA</name>
<dbReference type="GO" id="GO:0005737">
    <property type="term" value="C:cytoplasm"/>
    <property type="evidence" value="ECO:0007669"/>
    <property type="project" value="TreeGrafter"/>
</dbReference>
<dbReference type="GO" id="GO:0016020">
    <property type="term" value="C:membrane"/>
    <property type="evidence" value="ECO:0007669"/>
    <property type="project" value="TreeGrafter"/>
</dbReference>
<evidence type="ECO:0000313" key="3">
    <source>
        <dbReference type="Proteomes" id="UP001432027"/>
    </source>
</evidence>
<feature type="non-terminal residue" evidence="2">
    <location>
        <position position="168"/>
    </location>
</feature>
<dbReference type="InterPro" id="IPR045357">
    <property type="entry name" value="Aminopeptidase_N-like_N"/>
</dbReference>
<dbReference type="SUPFAM" id="SSF63737">
    <property type="entry name" value="Leukotriene A4 hydrolase N-terminal domain"/>
    <property type="match status" value="1"/>
</dbReference>
<dbReference type="GO" id="GO:0006508">
    <property type="term" value="P:proteolysis"/>
    <property type="evidence" value="ECO:0007669"/>
    <property type="project" value="InterPro"/>
</dbReference>
<dbReference type="InterPro" id="IPR001930">
    <property type="entry name" value="Peptidase_M1"/>
</dbReference>
<dbReference type="Gene3D" id="2.60.40.1730">
    <property type="entry name" value="tricorn interacting facor f3 domain"/>
    <property type="match status" value="1"/>
</dbReference>
<dbReference type="GO" id="GO:0043171">
    <property type="term" value="P:peptide catabolic process"/>
    <property type="evidence" value="ECO:0007669"/>
    <property type="project" value="TreeGrafter"/>
</dbReference>
<sequence length="168" mass="19151">MSKPVGVSRISSNSERETITVHLNRTMFPEEEFMLRIKYRGLAIMDEYGLYESWDKVKSGTLIQTNLLILASRNFPTGARSWFSCFDEPDKKATFELKVNHPSRLNVYSNSEVERTIIASPGRNLTLFKKTYSRPTYQVALSVNNFASQSIDVKGFGKVVLISISREN</sequence>
<feature type="domain" description="Aminopeptidase N-like N-terminal" evidence="1">
    <location>
        <begin position="5"/>
        <end position="137"/>
    </location>
</feature>
<gene>
    <name evidence="2" type="ORF">PENTCL1PPCAC_7750</name>
</gene>
<evidence type="ECO:0000259" key="1">
    <source>
        <dbReference type="Pfam" id="PF17900"/>
    </source>
</evidence>
<dbReference type="InterPro" id="IPR042097">
    <property type="entry name" value="Aminopeptidase_N-like_N_sf"/>
</dbReference>
<keyword evidence="3" id="KW-1185">Reference proteome</keyword>
<dbReference type="GO" id="GO:0008270">
    <property type="term" value="F:zinc ion binding"/>
    <property type="evidence" value="ECO:0007669"/>
    <property type="project" value="TreeGrafter"/>
</dbReference>
<organism evidence="2 3">
    <name type="scientific">Pristionchus entomophagus</name>
    <dbReference type="NCBI Taxonomy" id="358040"/>
    <lineage>
        <taxon>Eukaryota</taxon>
        <taxon>Metazoa</taxon>
        <taxon>Ecdysozoa</taxon>
        <taxon>Nematoda</taxon>
        <taxon>Chromadorea</taxon>
        <taxon>Rhabditida</taxon>
        <taxon>Rhabditina</taxon>
        <taxon>Diplogasteromorpha</taxon>
        <taxon>Diplogasteroidea</taxon>
        <taxon>Neodiplogasteridae</taxon>
        <taxon>Pristionchus</taxon>
    </lineage>
</organism>